<sequence>MPSSDLEDMLQAPDATVRAILRALCQDSGTRSRALSYFETLEAVDDSSDTRKRKAEDELRELEVDYDADIWADHDENCHGTIDTESMREENPEGFVWDCCDKPGDEAGCYRGQHEADPTKSRRASGEEPSDLEDYWEDNDV</sequence>
<proteinExistence type="predicted"/>
<dbReference type="AlphaFoldDB" id="A0A8H5UD18"/>
<accession>A0A8H5UD18</accession>
<dbReference type="PANTHER" id="PTHR38167:SF1">
    <property type="entry name" value="C2H2-TYPE DOMAIN-CONTAINING PROTEIN"/>
    <property type="match status" value="1"/>
</dbReference>
<organism evidence="2 3">
    <name type="scientific">Fusarium denticulatum</name>
    <dbReference type="NCBI Taxonomy" id="48507"/>
    <lineage>
        <taxon>Eukaryota</taxon>
        <taxon>Fungi</taxon>
        <taxon>Dikarya</taxon>
        <taxon>Ascomycota</taxon>
        <taxon>Pezizomycotina</taxon>
        <taxon>Sordariomycetes</taxon>
        <taxon>Hypocreomycetidae</taxon>
        <taxon>Hypocreales</taxon>
        <taxon>Nectriaceae</taxon>
        <taxon>Fusarium</taxon>
        <taxon>Fusarium fujikuroi species complex</taxon>
    </lineage>
</organism>
<evidence type="ECO:0000313" key="2">
    <source>
        <dbReference type="EMBL" id="KAF5685213.1"/>
    </source>
</evidence>
<keyword evidence="3" id="KW-1185">Reference proteome</keyword>
<name>A0A8H5UD18_9HYPO</name>
<dbReference type="PANTHER" id="PTHR38167">
    <property type="entry name" value="C2H2-TYPE DOMAIN-CONTAINING PROTEIN"/>
    <property type="match status" value="1"/>
</dbReference>
<dbReference type="EMBL" id="JAAOAK010000166">
    <property type="protein sequence ID" value="KAF5685213.1"/>
    <property type="molecule type" value="Genomic_DNA"/>
</dbReference>
<evidence type="ECO:0000313" key="3">
    <source>
        <dbReference type="Proteomes" id="UP000562682"/>
    </source>
</evidence>
<comment type="caution">
    <text evidence="2">The sequence shown here is derived from an EMBL/GenBank/DDBJ whole genome shotgun (WGS) entry which is preliminary data.</text>
</comment>
<feature type="compositionally biased region" description="Basic and acidic residues" evidence="1">
    <location>
        <begin position="112"/>
        <end position="126"/>
    </location>
</feature>
<protein>
    <submittedName>
        <fullName evidence="2">Uncharacterized protein</fullName>
    </submittedName>
</protein>
<feature type="region of interest" description="Disordered" evidence="1">
    <location>
        <begin position="108"/>
        <end position="141"/>
    </location>
</feature>
<reference evidence="2 3" key="1">
    <citation type="submission" date="2020-05" db="EMBL/GenBank/DDBJ databases">
        <title>Identification and distribution of gene clusters putatively required for synthesis of sphingolipid metabolism inhibitors in phylogenetically diverse species of the filamentous fungus Fusarium.</title>
        <authorList>
            <person name="Kim H.-S."/>
            <person name="Busman M."/>
            <person name="Brown D.W."/>
            <person name="Divon H."/>
            <person name="Uhlig S."/>
            <person name="Proctor R.H."/>
        </authorList>
    </citation>
    <scope>NUCLEOTIDE SEQUENCE [LARGE SCALE GENOMIC DNA]</scope>
    <source>
        <strain evidence="2 3">NRRL 25311</strain>
    </source>
</reference>
<feature type="compositionally biased region" description="Acidic residues" evidence="1">
    <location>
        <begin position="128"/>
        <end position="141"/>
    </location>
</feature>
<evidence type="ECO:0000256" key="1">
    <source>
        <dbReference type="SAM" id="MobiDB-lite"/>
    </source>
</evidence>
<gene>
    <name evidence="2" type="ORF">FDENT_6356</name>
</gene>
<dbReference type="Proteomes" id="UP000562682">
    <property type="component" value="Unassembled WGS sequence"/>
</dbReference>